<comment type="caution">
    <text evidence="8">The sequence shown here is derived from an EMBL/GenBank/DDBJ whole genome shotgun (WGS) entry which is preliminary data.</text>
</comment>
<dbReference type="RefSeq" id="WP_096592030.1">
    <property type="nucleotide sequence ID" value="NZ_CP094734.1"/>
</dbReference>
<dbReference type="PANTHER" id="PTHR33507:SF3">
    <property type="entry name" value="INNER MEMBRANE PROTEIN YBBJ"/>
    <property type="match status" value="1"/>
</dbReference>
<sequence length="232" mass="25772">MNYLIHINPIIGKIIGSNVFSQLGEWLTSQTISLILTCIVFLGFLYQLYSRKINFGGIIALFALLTVFLGFVIQGSLTIVTIMFFVIGVILVIIELFVFGAVLGIVGMVLIIISFMTLGNDLSMMVFNVVFALILTLIEWVILVKFFKKSIAIFDKVVLKDSTSKESGYTSHNDRSHFVGETAVTYTDLRPSGIIILNNQRIDAVSEGSYISKDTEVTIIEVEGTRVVVREI</sequence>
<feature type="transmembrane region" description="Helical" evidence="5">
    <location>
        <begin position="77"/>
        <end position="94"/>
    </location>
</feature>
<dbReference type="Gene3D" id="2.40.50.140">
    <property type="entry name" value="Nucleic acid-binding proteins"/>
    <property type="match status" value="1"/>
</dbReference>
<dbReference type="Proteomes" id="UP000218335">
    <property type="component" value="Unassembled WGS sequence"/>
</dbReference>
<evidence type="ECO:0000259" key="6">
    <source>
        <dbReference type="Pfam" id="PF01957"/>
    </source>
</evidence>
<dbReference type="AlphaFoldDB" id="A0A2A4H1H4"/>
<evidence type="ECO:0000256" key="5">
    <source>
        <dbReference type="SAM" id="Phobius"/>
    </source>
</evidence>
<dbReference type="PANTHER" id="PTHR33507">
    <property type="entry name" value="INNER MEMBRANE PROTEIN YBBJ"/>
    <property type="match status" value="1"/>
</dbReference>
<dbReference type="InterPro" id="IPR052165">
    <property type="entry name" value="Membrane_assoc_protease"/>
</dbReference>
<feature type="transmembrane region" description="Helical" evidence="5">
    <location>
        <begin position="125"/>
        <end position="147"/>
    </location>
</feature>
<protein>
    <submittedName>
        <fullName evidence="8">Serine protease</fullName>
    </submittedName>
</protein>
<keyword evidence="8" id="KW-0378">Hydrolase</keyword>
<gene>
    <name evidence="8" type="ORF">B5C08_01150</name>
</gene>
<feature type="transmembrane region" description="Helical" evidence="5">
    <location>
        <begin position="101"/>
        <end position="119"/>
    </location>
</feature>
<dbReference type="GO" id="GO:0005886">
    <property type="term" value="C:plasma membrane"/>
    <property type="evidence" value="ECO:0007669"/>
    <property type="project" value="TreeGrafter"/>
</dbReference>
<evidence type="ECO:0000256" key="1">
    <source>
        <dbReference type="ARBA" id="ARBA00004141"/>
    </source>
</evidence>
<proteinExistence type="predicted"/>
<evidence type="ECO:0000313" key="8">
    <source>
        <dbReference type="EMBL" id="PCF57368.1"/>
    </source>
</evidence>
<feature type="transmembrane region" description="Helical" evidence="5">
    <location>
        <begin position="26"/>
        <end position="46"/>
    </location>
</feature>
<dbReference type="EMBL" id="MWUU01000001">
    <property type="protein sequence ID" value="PCF57368.1"/>
    <property type="molecule type" value="Genomic_DNA"/>
</dbReference>
<reference evidence="8 9" key="1">
    <citation type="journal article" date="2017" name="PLoS ONE">
        <title>Development of a real-time PCR for detection of Staphylococcus pseudintermedius using a novel automated comparison of whole-genome sequences.</title>
        <authorList>
            <person name="Verstappen K.M."/>
            <person name="Huijbregts L."/>
            <person name="Spaninks M."/>
            <person name="Wagenaar J.A."/>
            <person name="Fluit A.C."/>
            <person name="Duim B."/>
        </authorList>
    </citation>
    <scope>NUCLEOTIDE SEQUENCE [LARGE SCALE GENOMIC DNA]</scope>
    <source>
        <strain evidence="8 9">215070706401-1</strain>
    </source>
</reference>
<evidence type="ECO:0000313" key="9">
    <source>
        <dbReference type="Proteomes" id="UP000218335"/>
    </source>
</evidence>
<dbReference type="GeneID" id="77324923"/>
<evidence type="ECO:0000259" key="7">
    <source>
        <dbReference type="Pfam" id="PF24961"/>
    </source>
</evidence>
<keyword evidence="8" id="KW-0645">Protease</keyword>
<dbReference type="InterPro" id="IPR012340">
    <property type="entry name" value="NA-bd_OB-fold"/>
</dbReference>
<evidence type="ECO:0000256" key="2">
    <source>
        <dbReference type="ARBA" id="ARBA00022692"/>
    </source>
</evidence>
<dbReference type="Pfam" id="PF01957">
    <property type="entry name" value="NfeD"/>
    <property type="match status" value="1"/>
</dbReference>
<dbReference type="GO" id="GO:0006508">
    <property type="term" value="P:proteolysis"/>
    <property type="evidence" value="ECO:0007669"/>
    <property type="project" value="UniProtKB-KW"/>
</dbReference>
<dbReference type="GO" id="GO:0008233">
    <property type="term" value="F:peptidase activity"/>
    <property type="evidence" value="ECO:0007669"/>
    <property type="project" value="UniProtKB-KW"/>
</dbReference>
<comment type="subcellular location">
    <subcellularLocation>
        <location evidence="1">Membrane</location>
        <topology evidence="1">Multi-pass membrane protein</topology>
    </subcellularLocation>
</comment>
<feature type="domain" description="NfeD-like C-terminal" evidence="6">
    <location>
        <begin position="178"/>
        <end position="230"/>
    </location>
</feature>
<keyword evidence="2 5" id="KW-0812">Transmembrane</keyword>
<evidence type="ECO:0000256" key="3">
    <source>
        <dbReference type="ARBA" id="ARBA00022989"/>
    </source>
</evidence>
<dbReference type="InterPro" id="IPR002810">
    <property type="entry name" value="NfeD-like_C"/>
</dbReference>
<dbReference type="Pfam" id="PF24961">
    <property type="entry name" value="NfeD_membrane"/>
    <property type="match status" value="1"/>
</dbReference>
<keyword evidence="4 5" id="KW-0472">Membrane</keyword>
<feature type="transmembrane region" description="Helical" evidence="5">
    <location>
        <begin position="53"/>
        <end position="71"/>
    </location>
</feature>
<organism evidence="8 9">
    <name type="scientific">Staphylococcus delphini</name>
    <dbReference type="NCBI Taxonomy" id="53344"/>
    <lineage>
        <taxon>Bacteria</taxon>
        <taxon>Bacillati</taxon>
        <taxon>Bacillota</taxon>
        <taxon>Bacilli</taxon>
        <taxon>Bacillales</taxon>
        <taxon>Staphylococcaceae</taxon>
        <taxon>Staphylococcus</taxon>
        <taxon>Staphylococcus intermedius group</taxon>
    </lineage>
</organism>
<feature type="domain" description="NfeD integral membrane" evidence="7">
    <location>
        <begin position="31"/>
        <end position="145"/>
    </location>
</feature>
<accession>A0A2A4H1H4</accession>
<name>A0A2A4H1H4_9STAP</name>
<dbReference type="InterPro" id="IPR056739">
    <property type="entry name" value="NfeD_membrane"/>
</dbReference>
<keyword evidence="3 5" id="KW-1133">Transmembrane helix</keyword>
<evidence type="ECO:0000256" key="4">
    <source>
        <dbReference type="ARBA" id="ARBA00023136"/>
    </source>
</evidence>